<dbReference type="InterPro" id="IPR035973">
    <property type="entry name" value="Cyt_c_oxidase_su3-like_sf"/>
</dbReference>
<dbReference type="InterPro" id="IPR000298">
    <property type="entry name" value="Cyt_c_oxidase-like_su3"/>
</dbReference>
<dbReference type="PANTHER" id="PTHR11403:SF6">
    <property type="entry name" value="NITRIC OXIDE REDUCTASE SUBUNIT E"/>
    <property type="match status" value="1"/>
</dbReference>
<evidence type="ECO:0000313" key="9">
    <source>
        <dbReference type="EMBL" id="SEE40481.1"/>
    </source>
</evidence>
<sequence length="199" mass="22750">MNAVDTSLHPVPEKQKKRIPGDELIWLFLLGDMVCFALFFALYSYTKSNHTALFVEAQQALNLHTGSINTLLLLASSWFVVIAVKAARLQMANTCRWFLLPAVLCGSGFVVVKLFEYQEKAALGINFLTNDFFLFYYLITGMHFVHVLLGLPLLVYFAVVIREGKLDRKTINNLESSAIFWHMVDLLWIVIFPLIYLVR</sequence>
<dbReference type="Proteomes" id="UP000198985">
    <property type="component" value="Unassembled WGS sequence"/>
</dbReference>
<dbReference type="RefSeq" id="WP_159439522.1">
    <property type="nucleotide sequence ID" value="NZ_FNTY01000002.1"/>
</dbReference>
<name>A0A1H5IKT6_9PSED</name>
<dbReference type="EMBL" id="FNTY01000002">
    <property type="protein sequence ID" value="SEE40481.1"/>
    <property type="molecule type" value="Genomic_DNA"/>
</dbReference>
<keyword evidence="5 7" id="KW-0472">Membrane</keyword>
<keyword evidence="3 6" id="KW-0812">Transmembrane</keyword>
<keyword evidence="4 7" id="KW-1133">Transmembrane helix</keyword>
<feature type="transmembrane region" description="Helical" evidence="7">
    <location>
        <begin position="24"/>
        <end position="46"/>
    </location>
</feature>
<evidence type="ECO:0000256" key="3">
    <source>
        <dbReference type="ARBA" id="ARBA00022692"/>
    </source>
</evidence>
<gene>
    <name evidence="9" type="ORF">SAMN04490194_2103</name>
</gene>
<dbReference type="Gene3D" id="1.20.120.80">
    <property type="entry name" value="Cytochrome c oxidase, subunit III, four-helix bundle"/>
    <property type="match status" value="1"/>
</dbReference>
<accession>A0A1H5IKT6</accession>
<dbReference type="CDD" id="cd02862">
    <property type="entry name" value="NorE_like"/>
    <property type="match status" value="1"/>
</dbReference>
<evidence type="ECO:0000259" key="8">
    <source>
        <dbReference type="PROSITE" id="PS50253"/>
    </source>
</evidence>
<dbReference type="InterPro" id="IPR013833">
    <property type="entry name" value="Cyt_c_oxidase_su3_a-hlx"/>
</dbReference>
<comment type="similarity">
    <text evidence="2 6">Belongs to the cytochrome c oxidase subunit 3 family.</text>
</comment>
<feature type="domain" description="Heme-copper oxidase subunit III family profile" evidence="8">
    <location>
        <begin position="25"/>
        <end position="199"/>
    </location>
</feature>
<comment type="subcellular location">
    <subcellularLocation>
        <location evidence="6">Cell membrane</location>
        <topology evidence="6">Multi-pass membrane protein</topology>
    </subcellularLocation>
    <subcellularLocation>
        <location evidence="1">Membrane</location>
        <topology evidence="1">Multi-pass membrane protein</topology>
    </subcellularLocation>
</comment>
<reference evidence="9 10" key="1">
    <citation type="submission" date="2016-10" db="EMBL/GenBank/DDBJ databases">
        <authorList>
            <person name="de Groot N.N."/>
        </authorList>
    </citation>
    <scope>NUCLEOTIDE SEQUENCE [LARGE SCALE GENOMIC DNA]</scope>
    <source>
        <strain evidence="9 10">BS3662</strain>
    </source>
</reference>
<evidence type="ECO:0000256" key="5">
    <source>
        <dbReference type="ARBA" id="ARBA00023136"/>
    </source>
</evidence>
<evidence type="ECO:0000256" key="1">
    <source>
        <dbReference type="ARBA" id="ARBA00004141"/>
    </source>
</evidence>
<dbReference type="PROSITE" id="PS50253">
    <property type="entry name" value="COX3"/>
    <property type="match status" value="1"/>
</dbReference>
<proteinExistence type="inferred from homology"/>
<evidence type="ECO:0000256" key="4">
    <source>
        <dbReference type="ARBA" id="ARBA00022989"/>
    </source>
</evidence>
<feature type="transmembrane region" description="Helical" evidence="7">
    <location>
        <begin position="135"/>
        <end position="159"/>
    </location>
</feature>
<evidence type="ECO:0000256" key="6">
    <source>
        <dbReference type="RuleBase" id="RU003376"/>
    </source>
</evidence>
<feature type="transmembrane region" description="Helical" evidence="7">
    <location>
        <begin position="96"/>
        <end position="115"/>
    </location>
</feature>
<evidence type="ECO:0000256" key="2">
    <source>
        <dbReference type="ARBA" id="ARBA00010581"/>
    </source>
</evidence>
<dbReference type="GO" id="GO:0005886">
    <property type="term" value="C:plasma membrane"/>
    <property type="evidence" value="ECO:0007669"/>
    <property type="project" value="UniProtKB-SubCell"/>
</dbReference>
<organism evidence="9 10">
    <name type="scientific">Pseudomonas migulae</name>
    <dbReference type="NCBI Taxonomy" id="78543"/>
    <lineage>
        <taxon>Bacteria</taxon>
        <taxon>Pseudomonadati</taxon>
        <taxon>Pseudomonadota</taxon>
        <taxon>Gammaproteobacteria</taxon>
        <taxon>Pseudomonadales</taxon>
        <taxon>Pseudomonadaceae</taxon>
        <taxon>Pseudomonas</taxon>
    </lineage>
</organism>
<feature type="transmembrane region" description="Helical" evidence="7">
    <location>
        <begin position="179"/>
        <end position="198"/>
    </location>
</feature>
<dbReference type="PANTHER" id="PTHR11403">
    <property type="entry name" value="CYTOCHROME C OXIDASE SUBUNIT III"/>
    <property type="match status" value="1"/>
</dbReference>
<evidence type="ECO:0000256" key="7">
    <source>
        <dbReference type="SAM" id="Phobius"/>
    </source>
</evidence>
<protein>
    <submittedName>
        <fullName evidence="9">Nitric oxide reductase NorE protein</fullName>
    </submittedName>
</protein>
<dbReference type="Pfam" id="PF00510">
    <property type="entry name" value="COX3"/>
    <property type="match status" value="1"/>
</dbReference>
<dbReference type="SUPFAM" id="SSF81452">
    <property type="entry name" value="Cytochrome c oxidase subunit III-like"/>
    <property type="match status" value="1"/>
</dbReference>
<dbReference type="InterPro" id="IPR024791">
    <property type="entry name" value="Cyt_c/ubiquinol_Oxase_su3"/>
</dbReference>
<feature type="transmembrane region" description="Helical" evidence="7">
    <location>
        <begin position="66"/>
        <end position="84"/>
    </location>
</feature>
<evidence type="ECO:0000313" key="10">
    <source>
        <dbReference type="Proteomes" id="UP000198985"/>
    </source>
</evidence>
<dbReference type="GO" id="GO:0004129">
    <property type="term" value="F:cytochrome-c oxidase activity"/>
    <property type="evidence" value="ECO:0007669"/>
    <property type="project" value="InterPro"/>
</dbReference>
<dbReference type="AlphaFoldDB" id="A0A1H5IKT6"/>
<dbReference type="GO" id="GO:0019646">
    <property type="term" value="P:aerobic electron transport chain"/>
    <property type="evidence" value="ECO:0007669"/>
    <property type="project" value="InterPro"/>
</dbReference>